<keyword evidence="2" id="KW-0812">Transmembrane</keyword>
<proteinExistence type="predicted"/>
<dbReference type="InParanoid" id="A0A6J1WVX6"/>
<feature type="region of interest" description="Disordered" evidence="1">
    <location>
        <begin position="150"/>
        <end position="169"/>
    </location>
</feature>
<organism evidence="4 5">
    <name type="scientific">Galleria mellonella</name>
    <name type="common">Greater wax moth</name>
    <dbReference type="NCBI Taxonomy" id="7137"/>
    <lineage>
        <taxon>Eukaryota</taxon>
        <taxon>Metazoa</taxon>
        <taxon>Ecdysozoa</taxon>
        <taxon>Arthropoda</taxon>
        <taxon>Hexapoda</taxon>
        <taxon>Insecta</taxon>
        <taxon>Pterygota</taxon>
        <taxon>Neoptera</taxon>
        <taxon>Endopterygota</taxon>
        <taxon>Lepidoptera</taxon>
        <taxon>Glossata</taxon>
        <taxon>Ditrysia</taxon>
        <taxon>Pyraloidea</taxon>
        <taxon>Pyralidae</taxon>
        <taxon>Galleriinae</taxon>
        <taxon>Galleria</taxon>
    </lineage>
</organism>
<feature type="chain" id="PRO_5026741474" evidence="3">
    <location>
        <begin position="20"/>
        <end position="207"/>
    </location>
</feature>
<dbReference type="RefSeq" id="XP_026760235.1">
    <property type="nucleotide sequence ID" value="XM_026904434.3"/>
</dbReference>
<sequence>MRSVLFIAAVVLVFRPCCSRSVDSEESVVSVYTTQPTTVSTTKPFDVYHQIANNIAERITSPIYRFLGINHTKSDNVTTKKPWDKIELLDESTEDVTKSVLSAVDNDISGDRDVEELSVEALKKAEKKPEKIVLYSSYLPAKQILERNDTVNEIDDDGDDELDDFDDTDEKPRQNNFIFILELLGSIVQLVWGGLVAFFKPSNNNAS</sequence>
<protein>
    <submittedName>
        <fullName evidence="5">Uncharacterized protein LOC113519373</fullName>
    </submittedName>
</protein>
<keyword evidence="2" id="KW-0472">Membrane</keyword>
<evidence type="ECO:0000313" key="4">
    <source>
        <dbReference type="Proteomes" id="UP001652740"/>
    </source>
</evidence>
<keyword evidence="4" id="KW-1185">Reference proteome</keyword>
<keyword evidence="2" id="KW-1133">Transmembrane helix</keyword>
<evidence type="ECO:0000256" key="1">
    <source>
        <dbReference type="SAM" id="MobiDB-lite"/>
    </source>
</evidence>
<dbReference type="KEGG" id="gmw:113519373"/>
<feature type="compositionally biased region" description="Acidic residues" evidence="1">
    <location>
        <begin position="152"/>
        <end position="169"/>
    </location>
</feature>
<name>A0A6J1WVX6_GALME</name>
<dbReference type="OrthoDB" id="7461104at2759"/>
<feature type="signal peptide" evidence="3">
    <location>
        <begin position="1"/>
        <end position="19"/>
    </location>
</feature>
<evidence type="ECO:0000256" key="3">
    <source>
        <dbReference type="SAM" id="SignalP"/>
    </source>
</evidence>
<evidence type="ECO:0000313" key="5">
    <source>
        <dbReference type="RefSeq" id="XP_026760235.1"/>
    </source>
</evidence>
<dbReference type="Proteomes" id="UP001652740">
    <property type="component" value="Unplaced"/>
</dbReference>
<keyword evidence="3" id="KW-0732">Signal</keyword>
<evidence type="ECO:0000256" key="2">
    <source>
        <dbReference type="SAM" id="Phobius"/>
    </source>
</evidence>
<dbReference type="GeneID" id="113519373"/>
<feature type="transmembrane region" description="Helical" evidence="2">
    <location>
        <begin position="177"/>
        <end position="199"/>
    </location>
</feature>
<reference evidence="5" key="1">
    <citation type="submission" date="2025-08" db="UniProtKB">
        <authorList>
            <consortium name="RefSeq"/>
        </authorList>
    </citation>
    <scope>IDENTIFICATION</scope>
    <source>
        <tissue evidence="5">Whole larvae</tissue>
    </source>
</reference>
<dbReference type="AlphaFoldDB" id="A0A6J1WVX6"/>
<gene>
    <name evidence="5" type="primary">LOC113519373</name>
</gene>
<accession>A0A6J1WVX6</accession>